<gene>
    <name evidence="1" type="ordered locus">A1C_05460</name>
</gene>
<name>A8GPK4_RICAH</name>
<dbReference type="AlphaFoldDB" id="A8GPK4"/>
<reference evidence="1" key="1">
    <citation type="submission" date="2007-09" db="EMBL/GenBank/DDBJ databases">
        <title>Complete Genome Sequence of Rickettsia akari.</title>
        <authorList>
            <person name="Madan A."/>
            <person name="Fahey J."/>
            <person name="Helton E."/>
            <person name="Ketteman M."/>
            <person name="Madan A."/>
            <person name="Rodrigues S."/>
            <person name="Sanchez A."/>
            <person name="Whiting M."/>
            <person name="Dasch G."/>
            <person name="Eremeeva M."/>
        </authorList>
    </citation>
    <scope>NUCLEOTIDE SEQUENCE</scope>
    <source>
        <strain evidence="1">Hartford</strain>
    </source>
</reference>
<proteinExistence type="predicted"/>
<dbReference type="KEGG" id="rak:A1C_05460"/>
<dbReference type="EMBL" id="CP000847">
    <property type="protein sequence ID" value="ABV75329.1"/>
    <property type="molecule type" value="Genomic_DNA"/>
</dbReference>
<dbReference type="HOGENOM" id="CLU_3348000_0_0_5"/>
<organism evidence="1 2">
    <name type="scientific">Rickettsia akari (strain Hartford)</name>
    <dbReference type="NCBI Taxonomy" id="293614"/>
    <lineage>
        <taxon>Bacteria</taxon>
        <taxon>Pseudomonadati</taxon>
        <taxon>Pseudomonadota</taxon>
        <taxon>Alphaproteobacteria</taxon>
        <taxon>Rickettsiales</taxon>
        <taxon>Rickettsiaceae</taxon>
        <taxon>Rickettsieae</taxon>
        <taxon>Rickettsia</taxon>
        <taxon>spotted fever group</taxon>
    </lineage>
</organism>
<dbReference type="STRING" id="293614.A1C_05460"/>
<evidence type="ECO:0000313" key="1">
    <source>
        <dbReference type="EMBL" id="ABV75329.1"/>
    </source>
</evidence>
<protein>
    <submittedName>
        <fullName evidence="1">Uncharacterized protein</fullName>
    </submittedName>
</protein>
<sequence>MYRALVLEALRAKISLNALVFQKLTLSVNNEKSSYVS</sequence>
<dbReference type="Proteomes" id="UP000006830">
    <property type="component" value="Chromosome"/>
</dbReference>
<accession>A8GPK4</accession>
<evidence type="ECO:0000313" key="2">
    <source>
        <dbReference type="Proteomes" id="UP000006830"/>
    </source>
</evidence>
<keyword evidence="2" id="KW-1185">Reference proteome</keyword>